<gene>
    <name evidence="2" type="ORF">JZ751_022097</name>
</gene>
<accession>A0A8T2MQU4</accession>
<keyword evidence="3" id="KW-1185">Reference proteome</keyword>
<organism evidence="2 3">
    <name type="scientific">Albula glossodonta</name>
    <name type="common">roundjaw bonefish</name>
    <dbReference type="NCBI Taxonomy" id="121402"/>
    <lineage>
        <taxon>Eukaryota</taxon>
        <taxon>Metazoa</taxon>
        <taxon>Chordata</taxon>
        <taxon>Craniata</taxon>
        <taxon>Vertebrata</taxon>
        <taxon>Euteleostomi</taxon>
        <taxon>Actinopterygii</taxon>
        <taxon>Neopterygii</taxon>
        <taxon>Teleostei</taxon>
        <taxon>Albuliformes</taxon>
        <taxon>Albulidae</taxon>
        <taxon>Albula</taxon>
    </lineage>
</organism>
<proteinExistence type="predicted"/>
<dbReference type="AlphaFoldDB" id="A0A8T2MQU4"/>
<reference evidence="2" key="1">
    <citation type="thesis" date="2021" institute="BYU ScholarsArchive" country="Provo, UT, USA">
        <title>Applications of and Algorithms for Genome Assembly and Genomic Analyses with an Emphasis on Marine Teleosts.</title>
        <authorList>
            <person name="Pickett B.D."/>
        </authorList>
    </citation>
    <scope>NUCLEOTIDE SEQUENCE</scope>
    <source>
        <strain evidence="2">HI-2016</strain>
    </source>
</reference>
<evidence type="ECO:0000256" key="1">
    <source>
        <dbReference type="SAM" id="MobiDB-lite"/>
    </source>
</evidence>
<feature type="region of interest" description="Disordered" evidence="1">
    <location>
        <begin position="87"/>
        <end position="108"/>
    </location>
</feature>
<evidence type="ECO:0000313" key="3">
    <source>
        <dbReference type="Proteomes" id="UP000824540"/>
    </source>
</evidence>
<evidence type="ECO:0000313" key="2">
    <source>
        <dbReference type="EMBL" id="KAG9330769.1"/>
    </source>
</evidence>
<protein>
    <submittedName>
        <fullName evidence="2">Uncharacterized protein</fullName>
    </submittedName>
</protein>
<sequence>MVACEVLSYWAIYSPPEKLPPPILRRMRPGTIQRPVSCCLEEFRVVTEAKRKDLNSVLILGQRNPGRVTMFLEFDVAERHAFSTNAHPPLHRSTDLESSYEHIFSEDL</sequence>
<dbReference type="Proteomes" id="UP000824540">
    <property type="component" value="Unassembled WGS sequence"/>
</dbReference>
<dbReference type="EMBL" id="JAFBMS010000460">
    <property type="protein sequence ID" value="KAG9330769.1"/>
    <property type="molecule type" value="Genomic_DNA"/>
</dbReference>
<feature type="compositionally biased region" description="Basic and acidic residues" evidence="1">
    <location>
        <begin position="92"/>
        <end position="108"/>
    </location>
</feature>
<comment type="caution">
    <text evidence="2">The sequence shown here is derived from an EMBL/GenBank/DDBJ whole genome shotgun (WGS) entry which is preliminary data.</text>
</comment>
<name>A0A8T2MQU4_9TELE</name>